<name>A0A0A8YQU4_ARUDO</name>
<sequence>MQMVVVLELSFSTVFSILHNSQFHYVCAYVPILFSF</sequence>
<accession>A0A0A8YQU4</accession>
<dbReference type="AlphaFoldDB" id="A0A0A8YQU4"/>
<evidence type="ECO:0000313" key="1">
    <source>
        <dbReference type="EMBL" id="JAD29244.1"/>
    </source>
</evidence>
<dbReference type="EMBL" id="GBRH01268651">
    <property type="protein sequence ID" value="JAD29244.1"/>
    <property type="molecule type" value="Transcribed_RNA"/>
</dbReference>
<organism evidence="1">
    <name type="scientific">Arundo donax</name>
    <name type="common">Giant reed</name>
    <name type="synonym">Donax arundinaceus</name>
    <dbReference type="NCBI Taxonomy" id="35708"/>
    <lineage>
        <taxon>Eukaryota</taxon>
        <taxon>Viridiplantae</taxon>
        <taxon>Streptophyta</taxon>
        <taxon>Embryophyta</taxon>
        <taxon>Tracheophyta</taxon>
        <taxon>Spermatophyta</taxon>
        <taxon>Magnoliopsida</taxon>
        <taxon>Liliopsida</taxon>
        <taxon>Poales</taxon>
        <taxon>Poaceae</taxon>
        <taxon>PACMAD clade</taxon>
        <taxon>Arundinoideae</taxon>
        <taxon>Arundineae</taxon>
        <taxon>Arundo</taxon>
    </lineage>
</organism>
<reference evidence="1" key="2">
    <citation type="journal article" date="2015" name="Data Brief">
        <title>Shoot transcriptome of the giant reed, Arundo donax.</title>
        <authorList>
            <person name="Barrero R.A."/>
            <person name="Guerrero F.D."/>
            <person name="Moolhuijzen P."/>
            <person name="Goolsby J.A."/>
            <person name="Tidwell J."/>
            <person name="Bellgard S.E."/>
            <person name="Bellgard M.I."/>
        </authorList>
    </citation>
    <scope>NUCLEOTIDE SEQUENCE</scope>
    <source>
        <tissue evidence="1">Shoot tissue taken approximately 20 cm above the soil surface</tissue>
    </source>
</reference>
<reference evidence="1" key="1">
    <citation type="submission" date="2014-09" db="EMBL/GenBank/DDBJ databases">
        <authorList>
            <person name="Magalhaes I.L.F."/>
            <person name="Oliveira U."/>
            <person name="Santos F.R."/>
            <person name="Vidigal T.H.D.A."/>
            <person name="Brescovit A.D."/>
            <person name="Santos A.J."/>
        </authorList>
    </citation>
    <scope>NUCLEOTIDE SEQUENCE</scope>
    <source>
        <tissue evidence="1">Shoot tissue taken approximately 20 cm above the soil surface</tissue>
    </source>
</reference>
<proteinExistence type="predicted"/>
<protein>
    <submittedName>
        <fullName evidence="1">Uncharacterized protein</fullName>
    </submittedName>
</protein>